<evidence type="ECO:0000313" key="16">
    <source>
        <dbReference type="Ensembl" id="ENSABRP00000003192.1"/>
    </source>
</evidence>
<protein>
    <recommendedName>
        <fullName evidence="3 14">NADH dehydrogenase [ubiquinone] 1 alpha subcomplex subunit 13</fullName>
    </recommendedName>
</protein>
<evidence type="ECO:0000256" key="5">
    <source>
        <dbReference type="ARBA" id="ARBA00022660"/>
    </source>
</evidence>
<keyword evidence="7 14" id="KW-0999">Mitochondrion inner membrane</keyword>
<keyword evidence="9 14" id="KW-1133">Transmembrane helix</keyword>
<evidence type="ECO:0000256" key="7">
    <source>
        <dbReference type="ARBA" id="ARBA00022792"/>
    </source>
</evidence>
<keyword evidence="6 14" id="KW-0812">Transmembrane</keyword>
<comment type="subunit">
    <text evidence="13">Complex I is composed of 45 different subunits. Interacts with CARD15, but not with CARD4. Interacts with STAT3, but not with STAT1, STAT2 and STAT5A. Interacts with OLFM4.</text>
</comment>
<evidence type="ECO:0000256" key="14">
    <source>
        <dbReference type="RuleBase" id="RU368034"/>
    </source>
</evidence>
<comment type="function">
    <text evidence="12">Accessory subunit of the mitochondrial membrane respiratory chain NADH dehydrogenase (Complex I), that is believed not to be involved in catalysis. Complex I functions in the transfer of electrons from NADH to the respiratory chain. The immediate electron acceptor for the enzyme is believed to be ubiquinone. Involved in the interferon/all-trans-retinoic acid (IFN/RA) induced cell death. This apoptotic activity is inhibited by interaction with viral IRF1. Prevents the transactivation of STAT3 target genes. May play a role in CARD15-mediated innate mucosal responses and serve to regulate intestinal epithelial cell responses to microbes.</text>
</comment>
<evidence type="ECO:0000313" key="17">
    <source>
        <dbReference type="Proteomes" id="UP000694426"/>
    </source>
</evidence>
<dbReference type="InterPro" id="IPR009346">
    <property type="entry name" value="GRIM-19"/>
</dbReference>
<name>A0A8B9BES3_9AVES</name>
<evidence type="ECO:0000256" key="9">
    <source>
        <dbReference type="ARBA" id="ARBA00022989"/>
    </source>
</evidence>
<dbReference type="Ensembl" id="ENSABRT00000004631.1">
    <property type="protein sequence ID" value="ENSABRP00000003192.1"/>
    <property type="gene ID" value="ENSABRG00000003036.1"/>
</dbReference>
<feature type="compositionally biased region" description="Pro residues" evidence="15">
    <location>
        <begin position="138"/>
        <end position="163"/>
    </location>
</feature>
<feature type="region of interest" description="Disordered" evidence="15">
    <location>
        <begin position="124"/>
        <end position="207"/>
    </location>
</feature>
<dbReference type="Proteomes" id="UP000694426">
    <property type="component" value="Unplaced"/>
</dbReference>
<comment type="subcellular location">
    <subcellularLocation>
        <location evidence="1 14">Mitochondrion inner membrane</location>
        <topology evidence="1 14">Single-pass membrane protein</topology>
        <orientation evidence="1 14">Matrix side</orientation>
    </subcellularLocation>
</comment>
<dbReference type="GO" id="GO:0005743">
    <property type="term" value="C:mitochondrial inner membrane"/>
    <property type="evidence" value="ECO:0007669"/>
    <property type="project" value="UniProtKB-SubCell"/>
</dbReference>
<keyword evidence="10 14" id="KW-0496">Mitochondrion</keyword>
<comment type="function">
    <text evidence="14">Complex I functions in the transfer of electrons from NADH to the respiratory chain. Accessory subunit of the mitochondrial membrane respiratory chain NADH dehydrogenase (Complex I), that is believed not to be involved in catalysis.</text>
</comment>
<evidence type="ECO:0000256" key="8">
    <source>
        <dbReference type="ARBA" id="ARBA00022982"/>
    </source>
</evidence>
<evidence type="ECO:0000256" key="10">
    <source>
        <dbReference type="ARBA" id="ARBA00023128"/>
    </source>
</evidence>
<dbReference type="PANTHER" id="PTHR12966">
    <property type="entry name" value="NADH DEHYDROGENASE UBIQUINONE 1 ALPHA SUBCOMPLEX SUBUNIT 13"/>
    <property type="match status" value="1"/>
</dbReference>
<dbReference type="Pfam" id="PF06212">
    <property type="entry name" value="GRIM-19"/>
    <property type="match status" value="1"/>
</dbReference>
<comment type="similarity">
    <text evidence="2 14">Belongs to the complex I NDUFA13 subunit family.</text>
</comment>
<evidence type="ECO:0000256" key="1">
    <source>
        <dbReference type="ARBA" id="ARBA00004298"/>
    </source>
</evidence>
<reference evidence="16" key="1">
    <citation type="submission" date="2025-08" db="UniProtKB">
        <authorList>
            <consortium name="Ensembl"/>
        </authorList>
    </citation>
    <scope>IDENTIFICATION</scope>
</reference>
<evidence type="ECO:0000256" key="4">
    <source>
        <dbReference type="ARBA" id="ARBA00022448"/>
    </source>
</evidence>
<dbReference type="AlphaFoldDB" id="A0A8B9BES3"/>
<evidence type="ECO:0000256" key="2">
    <source>
        <dbReference type="ARBA" id="ARBA00007312"/>
    </source>
</evidence>
<keyword evidence="8 14" id="KW-0249">Electron transport</keyword>
<dbReference type="PANTHER" id="PTHR12966:SF0">
    <property type="entry name" value="NADH DEHYDROGENASE [UBIQUINONE] 1 ALPHA SUBCOMPLEX SUBUNIT 13"/>
    <property type="match status" value="1"/>
</dbReference>
<sequence length="207" mass="21985">MAAPKVKQDMAPPGGYGPVDYKRHLPRRGLSGYSLFAIGVGSLLLGYYTIVKWNRERRWRAVTPGAPPWGQPAHQGSMGSLGMARQWGLWGLLEWPWHVTSMGSRRGSRGWHGTGSAGTGGLWGQPGLREAPLQPGTPQDPIPVPLQLPGPVAPHQCPLPRPGPSEACTPKSGPRVPLQTRLHLTPLEPRGPAAPVGAGTSTVPGLP</sequence>
<keyword evidence="4 14" id="KW-0813">Transport</keyword>
<dbReference type="GeneTree" id="ENSGT00390000000719"/>
<proteinExistence type="inferred from homology"/>
<evidence type="ECO:0000256" key="6">
    <source>
        <dbReference type="ARBA" id="ARBA00022692"/>
    </source>
</evidence>
<evidence type="ECO:0000256" key="12">
    <source>
        <dbReference type="ARBA" id="ARBA00045908"/>
    </source>
</evidence>
<evidence type="ECO:0000256" key="11">
    <source>
        <dbReference type="ARBA" id="ARBA00023136"/>
    </source>
</evidence>
<keyword evidence="11 14" id="KW-0472">Membrane</keyword>
<gene>
    <name evidence="16" type="primary">NDUFA13</name>
</gene>
<evidence type="ECO:0000256" key="13">
    <source>
        <dbReference type="ARBA" id="ARBA00046797"/>
    </source>
</evidence>
<accession>A0A8B9BES3</accession>
<reference evidence="16" key="2">
    <citation type="submission" date="2025-09" db="UniProtKB">
        <authorList>
            <consortium name="Ensembl"/>
        </authorList>
    </citation>
    <scope>IDENTIFICATION</scope>
</reference>
<keyword evidence="17" id="KW-1185">Reference proteome</keyword>
<evidence type="ECO:0000256" key="15">
    <source>
        <dbReference type="SAM" id="MobiDB-lite"/>
    </source>
</evidence>
<dbReference type="GO" id="GO:0045271">
    <property type="term" value="C:respiratory chain complex I"/>
    <property type="evidence" value="ECO:0007669"/>
    <property type="project" value="UniProtKB-UniRule"/>
</dbReference>
<keyword evidence="5 14" id="KW-0679">Respiratory chain</keyword>
<feature type="transmembrane region" description="Helical" evidence="14">
    <location>
        <begin position="30"/>
        <end position="50"/>
    </location>
</feature>
<evidence type="ECO:0000256" key="3">
    <source>
        <dbReference type="ARBA" id="ARBA00018192"/>
    </source>
</evidence>
<organism evidence="16 17">
    <name type="scientific">Anser brachyrhynchus</name>
    <name type="common">Pink-footed goose</name>
    <dbReference type="NCBI Taxonomy" id="132585"/>
    <lineage>
        <taxon>Eukaryota</taxon>
        <taxon>Metazoa</taxon>
        <taxon>Chordata</taxon>
        <taxon>Craniata</taxon>
        <taxon>Vertebrata</taxon>
        <taxon>Euteleostomi</taxon>
        <taxon>Archelosauria</taxon>
        <taxon>Archosauria</taxon>
        <taxon>Dinosauria</taxon>
        <taxon>Saurischia</taxon>
        <taxon>Theropoda</taxon>
        <taxon>Coelurosauria</taxon>
        <taxon>Aves</taxon>
        <taxon>Neognathae</taxon>
        <taxon>Galloanserae</taxon>
        <taxon>Anseriformes</taxon>
        <taxon>Anatidae</taxon>
        <taxon>Anserinae</taxon>
        <taxon>Anser</taxon>
    </lineage>
</organism>